<feature type="signal peptide" evidence="1">
    <location>
        <begin position="1"/>
        <end position="22"/>
    </location>
</feature>
<organism evidence="2 3">
    <name type="scientific">Chlamydia trachomatis serovar A (strain ATCC VR-571B / DSM 19440 / HAR-13)</name>
    <dbReference type="NCBI Taxonomy" id="315277"/>
    <lineage>
        <taxon>Bacteria</taxon>
        <taxon>Pseudomonadati</taxon>
        <taxon>Chlamydiota</taxon>
        <taxon>Chlamydiia</taxon>
        <taxon>Chlamydiales</taxon>
        <taxon>Chlamydiaceae</taxon>
        <taxon>Chlamydia/Chlamydophila group</taxon>
        <taxon>Chlamydia</taxon>
    </lineage>
</organism>
<accession>A0A0H2X3A5</accession>
<feature type="chain" id="PRO_5002601383" evidence="1">
    <location>
        <begin position="23"/>
        <end position="95"/>
    </location>
</feature>
<name>A0A0H2X3A5_CHLTA</name>
<dbReference type="HOGENOM" id="CLU_186663_0_0_0"/>
<dbReference type="KEGG" id="cta:CTA_0865"/>
<keyword evidence="1" id="KW-0732">Signal</keyword>
<keyword evidence="3" id="KW-1185">Reference proteome</keyword>
<dbReference type="AlphaFoldDB" id="A0A0H2X3A5"/>
<evidence type="ECO:0000256" key="1">
    <source>
        <dbReference type="SAM" id="SignalP"/>
    </source>
</evidence>
<evidence type="ECO:0000313" key="2">
    <source>
        <dbReference type="EMBL" id="AAX51075.1"/>
    </source>
</evidence>
<gene>
    <name evidence="2" type="ordered locus">CTA_0865</name>
</gene>
<dbReference type="RefSeq" id="WP_010725348.1">
    <property type="nucleotide sequence ID" value="NC_007429.1"/>
</dbReference>
<dbReference type="EMBL" id="CP000051">
    <property type="protein sequence ID" value="AAX51075.1"/>
    <property type="molecule type" value="Genomic_DNA"/>
</dbReference>
<reference evidence="2 3" key="1">
    <citation type="journal article" date="2005" name="Infect. Immun.">
        <title>Comparative genomic analysis of Chlamydia trachomatis oculotropic and genitotropic strains.</title>
        <authorList>
            <person name="Carlson J.H."/>
            <person name="Porcella S.F."/>
            <person name="McClarty G."/>
            <person name="Caldwell H.D."/>
        </authorList>
    </citation>
    <scope>NUCLEOTIDE SEQUENCE [LARGE SCALE GENOMIC DNA]</scope>
    <source>
        <strain evidence="3">ATCC VR-571B / DSM 19440 / HAR-13</strain>
    </source>
</reference>
<sequence length="95" mass="9785">MGFMRSLHFLLTAFTFSLFCGAALTASSPKTLSFVAAEAAGVGAARPSSVASLLDSAHEVAKSAGVGYGSAHILNELQNLQSQELEGLLASQENI</sequence>
<protein>
    <submittedName>
        <fullName evidence="2">Uncharacterized protein</fullName>
    </submittedName>
</protein>
<evidence type="ECO:0000313" key="3">
    <source>
        <dbReference type="Proteomes" id="UP000002532"/>
    </source>
</evidence>
<proteinExistence type="predicted"/>
<dbReference type="Proteomes" id="UP000002532">
    <property type="component" value="Chromosome"/>
</dbReference>